<comment type="caution">
    <text evidence="2">The sequence shown here is derived from an EMBL/GenBank/DDBJ whole genome shotgun (WGS) entry which is preliminary data.</text>
</comment>
<keyword evidence="1" id="KW-0732">Signal</keyword>
<reference evidence="3" key="1">
    <citation type="submission" date="2017-09" db="EMBL/GenBank/DDBJ databases">
        <title>Depth-based differentiation of microbial function through sediment-hosted aquifers and enrichment of novel symbionts in the deep terrestrial subsurface.</title>
        <authorList>
            <person name="Probst A.J."/>
            <person name="Ladd B."/>
            <person name="Jarett J.K."/>
            <person name="Geller-Mcgrath D.E."/>
            <person name="Sieber C.M.K."/>
            <person name="Emerson J.B."/>
            <person name="Anantharaman K."/>
            <person name="Thomas B.C."/>
            <person name="Malmstrom R."/>
            <person name="Stieglmeier M."/>
            <person name="Klingl A."/>
            <person name="Woyke T."/>
            <person name="Ryan C.M."/>
            <person name="Banfield J.F."/>
        </authorList>
    </citation>
    <scope>NUCLEOTIDE SEQUENCE [LARGE SCALE GENOMIC DNA]</scope>
</reference>
<name>A0A2M8KIR3_9BACT</name>
<feature type="chain" id="PRO_5014604864" evidence="1">
    <location>
        <begin position="25"/>
        <end position="239"/>
    </location>
</feature>
<dbReference type="EMBL" id="PFEA01000031">
    <property type="protein sequence ID" value="PJE59807.1"/>
    <property type="molecule type" value="Genomic_DNA"/>
</dbReference>
<dbReference type="Proteomes" id="UP000231086">
    <property type="component" value="Unassembled WGS sequence"/>
</dbReference>
<gene>
    <name evidence="2" type="ORF">COU85_01720</name>
</gene>
<organism evidence="2 3">
    <name type="scientific">Candidatus Portnoybacteria bacterium CG10_big_fil_rev_8_21_14_0_10_44_7</name>
    <dbReference type="NCBI Taxonomy" id="1974816"/>
    <lineage>
        <taxon>Bacteria</taxon>
        <taxon>Candidatus Portnoyibacteriota</taxon>
    </lineage>
</organism>
<feature type="signal peptide" evidence="1">
    <location>
        <begin position="1"/>
        <end position="24"/>
    </location>
</feature>
<proteinExistence type="predicted"/>
<sequence length="239" mass="26577">MKKNIFLSLIFASILTGTSLFARAETGADFDLLWSCPDSSLADADLEQGKALPGWGAEIVFVAQPTTRVDLEAYEFNWFVGRQKQADFSGPGRNFFVWPAPADQNAVLEVFVQIKKDGQIQQTETVTLATKKPEPLIYAGLSGAQTAFLFKKAITGRMYISPDRAYVLRALFYNQGKKLQPQINWVVGEQATGFVNEPNFNLNIPTPIGGGALPDYQLKIDFQLSPNQIINRQINLVWL</sequence>
<evidence type="ECO:0000313" key="2">
    <source>
        <dbReference type="EMBL" id="PJE59807.1"/>
    </source>
</evidence>
<protein>
    <submittedName>
        <fullName evidence="2">Uncharacterized protein</fullName>
    </submittedName>
</protein>
<accession>A0A2M8KIR3</accession>
<evidence type="ECO:0000313" key="3">
    <source>
        <dbReference type="Proteomes" id="UP000231086"/>
    </source>
</evidence>
<dbReference type="AlphaFoldDB" id="A0A2M8KIR3"/>
<evidence type="ECO:0000256" key="1">
    <source>
        <dbReference type="SAM" id="SignalP"/>
    </source>
</evidence>